<dbReference type="Proteomes" id="UP000245910">
    <property type="component" value="Chromosome I"/>
</dbReference>
<evidence type="ECO:0000313" key="1">
    <source>
        <dbReference type="EMBL" id="CEI67546.1"/>
    </source>
</evidence>
<keyword evidence="2" id="KW-1185">Reference proteome</keyword>
<organism evidence="1 2">
    <name type="scientific">Fusarium venenatum</name>
    <dbReference type="NCBI Taxonomy" id="56646"/>
    <lineage>
        <taxon>Eukaryota</taxon>
        <taxon>Fungi</taxon>
        <taxon>Dikarya</taxon>
        <taxon>Ascomycota</taxon>
        <taxon>Pezizomycotina</taxon>
        <taxon>Sordariomycetes</taxon>
        <taxon>Hypocreomycetidae</taxon>
        <taxon>Hypocreales</taxon>
        <taxon>Nectriaceae</taxon>
        <taxon>Fusarium</taxon>
    </lineage>
</organism>
<dbReference type="AlphaFoldDB" id="A0A2L2TTY8"/>
<proteinExistence type="predicted"/>
<evidence type="ECO:0000313" key="2">
    <source>
        <dbReference type="Proteomes" id="UP000245910"/>
    </source>
</evidence>
<name>A0A2L2TTY8_9HYPO</name>
<dbReference type="OrthoDB" id="5065752at2759"/>
<protein>
    <submittedName>
        <fullName evidence="1">Uncharacterized protein</fullName>
    </submittedName>
</protein>
<reference evidence="2" key="1">
    <citation type="submission" date="2014-10" db="EMBL/GenBank/DDBJ databases">
        <authorList>
            <person name="King R."/>
        </authorList>
    </citation>
    <scope>NUCLEOTIDE SEQUENCE [LARGE SCALE GENOMIC DNA]</scope>
    <source>
        <strain evidence="2">A3/5</strain>
    </source>
</reference>
<sequence length="1177" mass="135236">MNCQQPGYRELCRQLFIKCYQERLQRYTPPPYEVPSDGNASLDILLPHLLNDKEFYQGRLYASQASLSLGPILWEALGMMPDQFMVLCDMLVNPKGKFSKTYEEHPEGSDPKTYSLDRVSHMSLNDFFTTLKTWPPQCIDIGFQNLWQSLAYYHHWLHQRNLSVLWTMRPCHQNMILPLEYGLMVYIDDEWRRLAWVYLDSALSAVPNPVDSPPLDSEILQRMQNDRVLDDHGEEHHPHLVQVLFSAAGTGKTRHLFQLLQNHWGFYMVAPNLQPGGEDAKTADIIEPQRYSVSRDTLTMFEDHPQMDPRWPRRELEVSLPIIAARCALLHEFLNKYPKETPSKWLFLQVCCQRSDPFDALYRLFRLSDSSYLYCDSNTYIHTEIPAYVVPSCYAVLRDLPSTYFNGTLYHCFDEAQVALDDADASSMFDNLYAGLTLHDILTTNWFPKYPSRLFRKDEVYQKDKNCLSWMDDGMPLIQPTLVISGTSLRLEELKEKLTGLVTDAWDTDPWRGWQEAGFHDMFPLVASDQDFWKLYEEHTTSVLNEHDSARVMMQDMHTSDIPLMSRSGRPLTLAMNQDADFGNMRSFLQQPLKIPPLQDVLKLLAQAYKFILTSGQTIPGSDENVSSLNLEELLERQNCEEVAVLLAISLVGPLVNNGSTDNDVFEKSVLSLLEGYGDLQPDQILKVTQHELAQPLPMNFSFAELSGILHDVIRNVYIRNLITSRSLGQRGRYRWSILYIEEIIQSSTTWSSKDYKLTDISLSVEKAKINSSTAAVEALKSQVRKMKAAGKIDLVQDLFRAAIRAEMMSTPSIFLKKSHADLVTYGFALVQRDGETMRYTLSEPIAIHAIMDYLRKERGDEYEELMLQWLIHTQDDYEVGSMFGKATEWFVAMSFDRMLRRQSFDGTVLPDLLDGAKRRGTLLQRFGEAKRLNIQSGQASTLRAVVQITDYALPETSTVFEYRNPSTIWKWMGDFRTKGSGSTPTFMFPDINAGPDLIFVLEERFLAVASDTGITPSVGFQDTKRLFVAVQIKTGQSARFEDAMETLVESNWHKNIETAARDKEMQELEHWKDTPVLLLLICTGITIKQKKIDKWIENNAAQISGGRFICVLDETVTSDIWGQDFVALADSIKRQNAQRQRSWVQDVRKRAQTYNDGVIGEDQLAYRFKKRRHLDE</sequence>
<dbReference type="EMBL" id="LN649229">
    <property type="protein sequence ID" value="CEI67546.1"/>
    <property type="molecule type" value="Genomic_DNA"/>
</dbReference>
<accession>A0A2L2TTY8</accession>